<feature type="non-terminal residue" evidence="1">
    <location>
        <position position="89"/>
    </location>
</feature>
<reference evidence="1" key="1">
    <citation type="submission" date="2014-05" db="EMBL/GenBank/DDBJ databases">
        <authorList>
            <person name="Chronopoulou M."/>
        </authorList>
    </citation>
    <scope>NUCLEOTIDE SEQUENCE</scope>
    <source>
        <tissue evidence="1">Whole organism</tissue>
    </source>
</reference>
<dbReference type="EMBL" id="HACA01008507">
    <property type="protein sequence ID" value="CDW25868.1"/>
    <property type="molecule type" value="Transcribed_RNA"/>
</dbReference>
<dbReference type="AlphaFoldDB" id="A0A0K2TIL5"/>
<organism evidence="1">
    <name type="scientific">Lepeophtheirus salmonis</name>
    <name type="common">Salmon louse</name>
    <name type="synonym">Caligus salmonis</name>
    <dbReference type="NCBI Taxonomy" id="72036"/>
    <lineage>
        <taxon>Eukaryota</taxon>
        <taxon>Metazoa</taxon>
        <taxon>Ecdysozoa</taxon>
        <taxon>Arthropoda</taxon>
        <taxon>Crustacea</taxon>
        <taxon>Multicrustacea</taxon>
        <taxon>Hexanauplia</taxon>
        <taxon>Copepoda</taxon>
        <taxon>Siphonostomatoida</taxon>
        <taxon>Caligidae</taxon>
        <taxon>Lepeophtheirus</taxon>
    </lineage>
</organism>
<name>A0A0K2TIL5_LEPSM</name>
<feature type="non-terminal residue" evidence="1">
    <location>
        <position position="1"/>
    </location>
</feature>
<accession>A0A0K2TIL5</accession>
<protein>
    <submittedName>
        <fullName evidence="1">Uncharacterized protein</fullName>
    </submittedName>
</protein>
<proteinExistence type="predicted"/>
<sequence>RGVIKIVDDLTLFHKSWVLLNEFCKDQSVGPVPRLDLAIFKDRHNTHQFAGRIALILIDSVQSGSVLGLVLSVLRTNVPGLLALGFFPA</sequence>
<evidence type="ECO:0000313" key="1">
    <source>
        <dbReference type="EMBL" id="CDW25868.1"/>
    </source>
</evidence>